<sequence>MRNVKLDEMVNDDGVWNRLLLSPWLPMNIISKIAVILPPDDGNGVDMQICKENVLETFQYQICIMHSVMDEWIAMNMVCTTDQNVDKDWSSFWAMAYHFCYRMADKIIQPTPKRKQVIVQVDWKPPNDGWVSLNSDGACKNGVIGCGGLIRGMY</sequence>
<evidence type="ECO:0000313" key="1">
    <source>
        <dbReference type="EMBL" id="KAI5401387.1"/>
    </source>
</evidence>
<proteinExistence type="predicted"/>
<name>A0A9D4WH02_PEA</name>
<reference evidence="1 2" key="1">
    <citation type="journal article" date="2022" name="Nat. Genet.">
        <title>Improved pea reference genome and pan-genome highlight genomic features and evolutionary characteristics.</title>
        <authorList>
            <person name="Yang T."/>
            <person name="Liu R."/>
            <person name="Luo Y."/>
            <person name="Hu S."/>
            <person name="Wang D."/>
            <person name="Wang C."/>
            <person name="Pandey M.K."/>
            <person name="Ge S."/>
            <person name="Xu Q."/>
            <person name="Li N."/>
            <person name="Li G."/>
            <person name="Huang Y."/>
            <person name="Saxena R.K."/>
            <person name="Ji Y."/>
            <person name="Li M."/>
            <person name="Yan X."/>
            <person name="He Y."/>
            <person name="Liu Y."/>
            <person name="Wang X."/>
            <person name="Xiang C."/>
            <person name="Varshney R.K."/>
            <person name="Ding H."/>
            <person name="Gao S."/>
            <person name="Zong X."/>
        </authorList>
    </citation>
    <scope>NUCLEOTIDE SEQUENCE [LARGE SCALE GENOMIC DNA]</scope>
    <source>
        <strain evidence="1 2">cv. Zhongwan 6</strain>
    </source>
</reference>
<dbReference type="Proteomes" id="UP001058974">
    <property type="component" value="Chromosome 6"/>
</dbReference>
<comment type="caution">
    <text evidence="1">The sequence shown here is derived from an EMBL/GenBank/DDBJ whole genome shotgun (WGS) entry which is preliminary data.</text>
</comment>
<protein>
    <recommendedName>
        <fullName evidence="3">RNase H type-1 domain-containing protein</fullName>
    </recommendedName>
</protein>
<keyword evidence="2" id="KW-1185">Reference proteome</keyword>
<evidence type="ECO:0008006" key="3">
    <source>
        <dbReference type="Google" id="ProtNLM"/>
    </source>
</evidence>
<accession>A0A9D4WH02</accession>
<dbReference type="AlphaFoldDB" id="A0A9D4WH02"/>
<organism evidence="1 2">
    <name type="scientific">Pisum sativum</name>
    <name type="common">Garden pea</name>
    <name type="synonym">Lathyrus oleraceus</name>
    <dbReference type="NCBI Taxonomy" id="3888"/>
    <lineage>
        <taxon>Eukaryota</taxon>
        <taxon>Viridiplantae</taxon>
        <taxon>Streptophyta</taxon>
        <taxon>Embryophyta</taxon>
        <taxon>Tracheophyta</taxon>
        <taxon>Spermatophyta</taxon>
        <taxon>Magnoliopsida</taxon>
        <taxon>eudicotyledons</taxon>
        <taxon>Gunneridae</taxon>
        <taxon>Pentapetalae</taxon>
        <taxon>rosids</taxon>
        <taxon>fabids</taxon>
        <taxon>Fabales</taxon>
        <taxon>Fabaceae</taxon>
        <taxon>Papilionoideae</taxon>
        <taxon>50 kb inversion clade</taxon>
        <taxon>NPAAA clade</taxon>
        <taxon>Hologalegina</taxon>
        <taxon>IRL clade</taxon>
        <taxon>Fabeae</taxon>
        <taxon>Lathyrus</taxon>
    </lineage>
</organism>
<gene>
    <name evidence="1" type="ORF">KIW84_066023</name>
</gene>
<evidence type="ECO:0000313" key="2">
    <source>
        <dbReference type="Proteomes" id="UP001058974"/>
    </source>
</evidence>
<dbReference type="EMBL" id="JAMSHJ010000006">
    <property type="protein sequence ID" value="KAI5401387.1"/>
    <property type="molecule type" value="Genomic_DNA"/>
</dbReference>
<dbReference type="Gramene" id="Psat06G0602300-T1">
    <property type="protein sequence ID" value="KAI5401387.1"/>
    <property type="gene ID" value="KIW84_066023"/>
</dbReference>